<sequence>MKGGWKGLLLFVINENSGNGRGKKIWATVEQQLRKRGTDYISVIADSESEANIQVSKHLQHGKLKAIAAIGGDGTLHSLLPILAAADLPFGLIPSGSGNDTARSLGIPKDPIQALDIILAGNTHAIDLLETSTDNGHRQLTLTAVAVGLDAAVADDVNKSGYKGWCNKLGLGSLAYVIGLLRALAKYKPRPLTVTIDGTVYEFKMGWLAAISNVSTYGGGLKICPNALPNDGQLHVCIVHSCSVLRMLLIFPTVLFGRHVRHRRFVTIVSGRAVAIQSHVPMLAFGDGEPAGQTPISATLNPRQLDFLIAASG</sequence>
<evidence type="ECO:0000313" key="15">
    <source>
        <dbReference type="Proteomes" id="UP000515679"/>
    </source>
</evidence>
<protein>
    <submittedName>
        <fullName evidence="14">Diacylglycerol kinase family lipid kinase</fullName>
    </submittedName>
</protein>
<dbReference type="EMBL" id="CP041969">
    <property type="protein sequence ID" value="QMV42981.1"/>
    <property type="molecule type" value="Genomic_DNA"/>
</dbReference>
<dbReference type="Pfam" id="PF19279">
    <property type="entry name" value="YegS_C"/>
    <property type="match status" value="1"/>
</dbReference>
<keyword evidence="8" id="KW-0067">ATP-binding</keyword>
<comment type="cofactor">
    <cofactor evidence="1">
        <name>Mg(2+)</name>
        <dbReference type="ChEBI" id="CHEBI:18420"/>
    </cofactor>
</comment>
<keyword evidence="4" id="KW-0808">Transferase</keyword>
<feature type="domain" description="DAGKc" evidence="13">
    <location>
        <begin position="3"/>
        <end position="135"/>
    </location>
</feature>
<evidence type="ECO:0000313" key="14">
    <source>
        <dbReference type="EMBL" id="QMV42981.1"/>
    </source>
</evidence>
<evidence type="ECO:0000256" key="7">
    <source>
        <dbReference type="ARBA" id="ARBA00022777"/>
    </source>
</evidence>
<evidence type="ECO:0000256" key="8">
    <source>
        <dbReference type="ARBA" id="ARBA00022840"/>
    </source>
</evidence>
<dbReference type="SUPFAM" id="SSF111331">
    <property type="entry name" value="NAD kinase/diacylglycerol kinase-like"/>
    <property type="match status" value="1"/>
</dbReference>
<dbReference type="KEGG" id="cchl:FPL14_18650"/>
<evidence type="ECO:0000256" key="9">
    <source>
        <dbReference type="ARBA" id="ARBA00022842"/>
    </source>
</evidence>
<name>A0A7G5C197_9BACL</name>
<dbReference type="GO" id="GO:0016301">
    <property type="term" value="F:kinase activity"/>
    <property type="evidence" value="ECO:0007669"/>
    <property type="project" value="UniProtKB-KW"/>
</dbReference>
<accession>A0A7G5C197</accession>
<keyword evidence="11" id="KW-0594">Phospholipid biosynthesis</keyword>
<evidence type="ECO:0000256" key="11">
    <source>
        <dbReference type="ARBA" id="ARBA00023209"/>
    </source>
</evidence>
<evidence type="ECO:0000256" key="4">
    <source>
        <dbReference type="ARBA" id="ARBA00022679"/>
    </source>
</evidence>
<dbReference type="GO" id="GO:0008654">
    <property type="term" value="P:phospholipid biosynthetic process"/>
    <property type="evidence" value="ECO:0007669"/>
    <property type="project" value="UniProtKB-KW"/>
</dbReference>
<keyword evidence="9" id="KW-0460">Magnesium</keyword>
<evidence type="ECO:0000256" key="5">
    <source>
        <dbReference type="ARBA" id="ARBA00022723"/>
    </source>
</evidence>
<dbReference type="GO" id="GO:0005524">
    <property type="term" value="F:ATP binding"/>
    <property type="evidence" value="ECO:0007669"/>
    <property type="project" value="UniProtKB-KW"/>
</dbReference>
<comment type="similarity">
    <text evidence="2">Belongs to the diacylglycerol/lipid kinase family.</text>
</comment>
<dbReference type="PANTHER" id="PTHR12358">
    <property type="entry name" value="SPHINGOSINE KINASE"/>
    <property type="match status" value="1"/>
</dbReference>
<dbReference type="InterPro" id="IPR017438">
    <property type="entry name" value="ATP-NAD_kinase_N"/>
</dbReference>
<evidence type="ECO:0000256" key="12">
    <source>
        <dbReference type="ARBA" id="ARBA00023264"/>
    </source>
</evidence>
<evidence type="ECO:0000256" key="6">
    <source>
        <dbReference type="ARBA" id="ARBA00022741"/>
    </source>
</evidence>
<evidence type="ECO:0000256" key="3">
    <source>
        <dbReference type="ARBA" id="ARBA00022516"/>
    </source>
</evidence>
<dbReference type="InterPro" id="IPR045540">
    <property type="entry name" value="YegS/DAGK_C"/>
</dbReference>
<gene>
    <name evidence="14" type="ORF">FPL14_18650</name>
</gene>
<evidence type="ECO:0000259" key="13">
    <source>
        <dbReference type="PROSITE" id="PS50146"/>
    </source>
</evidence>
<dbReference type="Gene3D" id="2.60.200.40">
    <property type="match status" value="1"/>
</dbReference>
<dbReference type="SMART" id="SM00046">
    <property type="entry name" value="DAGKc"/>
    <property type="match status" value="1"/>
</dbReference>
<keyword evidence="15" id="KW-1185">Reference proteome</keyword>
<reference evidence="14 15" key="1">
    <citation type="submission" date="2019-07" db="EMBL/GenBank/DDBJ databases">
        <authorList>
            <person name="Kim J.K."/>
            <person name="Cheong H.-M."/>
            <person name="Choi Y."/>
            <person name="Hwang K.J."/>
            <person name="Lee S."/>
            <person name="Choi C."/>
        </authorList>
    </citation>
    <scope>NUCLEOTIDE SEQUENCE [LARGE SCALE GENOMIC DNA]</scope>
    <source>
        <strain evidence="14 15">KS 22</strain>
    </source>
</reference>
<dbReference type="Gene3D" id="3.40.50.10330">
    <property type="entry name" value="Probable inorganic polyphosphate/atp-NAD kinase, domain 1"/>
    <property type="match status" value="1"/>
</dbReference>
<evidence type="ECO:0000256" key="10">
    <source>
        <dbReference type="ARBA" id="ARBA00023098"/>
    </source>
</evidence>
<keyword evidence="12" id="KW-1208">Phospholipid metabolism</keyword>
<proteinExistence type="inferred from homology"/>
<dbReference type="Proteomes" id="UP000515679">
    <property type="component" value="Chromosome"/>
</dbReference>
<dbReference type="Pfam" id="PF00781">
    <property type="entry name" value="DAGK_cat"/>
    <property type="match status" value="1"/>
</dbReference>
<dbReference type="InterPro" id="IPR050187">
    <property type="entry name" value="Lipid_Phosphate_FormReg"/>
</dbReference>
<dbReference type="PROSITE" id="PS50146">
    <property type="entry name" value="DAGK"/>
    <property type="match status" value="1"/>
</dbReference>
<keyword evidence="6" id="KW-0547">Nucleotide-binding</keyword>
<keyword evidence="7 14" id="KW-0418">Kinase</keyword>
<keyword evidence="10" id="KW-0443">Lipid metabolism</keyword>
<dbReference type="GO" id="GO:0046872">
    <property type="term" value="F:metal ion binding"/>
    <property type="evidence" value="ECO:0007669"/>
    <property type="project" value="UniProtKB-KW"/>
</dbReference>
<dbReference type="GO" id="GO:0005886">
    <property type="term" value="C:plasma membrane"/>
    <property type="evidence" value="ECO:0007669"/>
    <property type="project" value="TreeGrafter"/>
</dbReference>
<keyword evidence="5" id="KW-0479">Metal-binding</keyword>
<dbReference type="AlphaFoldDB" id="A0A7G5C197"/>
<organism evidence="14 15">
    <name type="scientific">Cohnella cholangitidis</name>
    <dbReference type="NCBI Taxonomy" id="2598458"/>
    <lineage>
        <taxon>Bacteria</taxon>
        <taxon>Bacillati</taxon>
        <taxon>Bacillota</taxon>
        <taxon>Bacilli</taxon>
        <taxon>Bacillales</taxon>
        <taxon>Paenibacillaceae</taxon>
        <taxon>Cohnella</taxon>
    </lineage>
</organism>
<dbReference type="InterPro" id="IPR001206">
    <property type="entry name" value="Diacylglycerol_kinase_cat_dom"/>
</dbReference>
<dbReference type="PANTHER" id="PTHR12358:SF106">
    <property type="entry name" value="LIPID KINASE YEGS"/>
    <property type="match status" value="1"/>
</dbReference>
<keyword evidence="3" id="KW-0444">Lipid biosynthesis</keyword>
<dbReference type="InterPro" id="IPR005218">
    <property type="entry name" value="Diacylglycerol/lipid_kinase"/>
</dbReference>
<evidence type="ECO:0000256" key="1">
    <source>
        <dbReference type="ARBA" id="ARBA00001946"/>
    </source>
</evidence>
<evidence type="ECO:0000256" key="2">
    <source>
        <dbReference type="ARBA" id="ARBA00005983"/>
    </source>
</evidence>
<dbReference type="NCBIfam" id="TIGR00147">
    <property type="entry name" value="YegS/Rv2252/BmrU family lipid kinase"/>
    <property type="match status" value="1"/>
</dbReference>
<dbReference type="InterPro" id="IPR016064">
    <property type="entry name" value="NAD/diacylglycerol_kinase_sf"/>
</dbReference>